<reference evidence="1" key="1">
    <citation type="submission" date="2022-02" db="EMBL/GenBank/DDBJ databases">
        <title>Plant Genome Project.</title>
        <authorList>
            <person name="Zhang R.-G."/>
        </authorList>
    </citation>
    <scope>NUCLEOTIDE SEQUENCE</scope>
    <source>
        <strain evidence="1">AT1</strain>
    </source>
</reference>
<dbReference type="EMBL" id="CM046389">
    <property type="protein sequence ID" value="KAI8569658.1"/>
    <property type="molecule type" value="Genomic_DNA"/>
</dbReference>
<protein>
    <submittedName>
        <fullName evidence="1">Uncharacterized protein</fullName>
    </submittedName>
</protein>
<dbReference type="Proteomes" id="UP001062846">
    <property type="component" value="Chromosome 2"/>
</dbReference>
<proteinExistence type="predicted"/>
<sequence>MNNTPINGAAASAAGESFRSRRPLPKRGQIKSRMAANAFHSIVTVLSRAHSHHHHGQKGPFHV</sequence>
<accession>A0ACC0PV79</accession>
<comment type="caution">
    <text evidence="1">The sequence shown here is derived from an EMBL/GenBank/DDBJ whole genome shotgun (WGS) entry which is preliminary data.</text>
</comment>
<evidence type="ECO:0000313" key="1">
    <source>
        <dbReference type="EMBL" id="KAI8569658.1"/>
    </source>
</evidence>
<gene>
    <name evidence="1" type="ORF">RHMOL_Rhmol02G0294200</name>
</gene>
<evidence type="ECO:0000313" key="2">
    <source>
        <dbReference type="Proteomes" id="UP001062846"/>
    </source>
</evidence>
<keyword evidence="2" id="KW-1185">Reference proteome</keyword>
<name>A0ACC0PV79_RHOML</name>
<organism evidence="1 2">
    <name type="scientific">Rhododendron molle</name>
    <name type="common">Chinese azalea</name>
    <name type="synonym">Azalea mollis</name>
    <dbReference type="NCBI Taxonomy" id="49168"/>
    <lineage>
        <taxon>Eukaryota</taxon>
        <taxon>Viridiplantae</taxon>
        <taxon>Streptophyta</taxon>
        <taxon>Embryophyta</taxon>
        <taxon>Tracheophyta</taxon>
        <taxon>Spermatophyta</taxon>
        <taxon>Magnoliopsida</taxon>
        <taxon>eudicotyledons</taxon>
        <taxon>Gunneridae</taxon>
        <taxon>Pentapetalae</taxon>
        <taxon>asterids</taxon>
        <taxon>Ericales</taxon>
        <taxon>Ericaceae</taxon>
        <taxon>Ericoideae</taxon>
        <taxon>Rhodoreae</taxon>
        <taxon>Rhododendron</taxon>
    </lineage>
</organism>